<name>A0A327X3H9_9GAMM</name>
<comment type="caution">
    <text evidence="5">The sequence shown here is derived from an EMBL/GenBank/DDBJ whole genome shotgun (WGS) entry which is preliminary data.</text>
</comment>
<dbReference type="RefSeq" id="WP_111567989.1">
    <property type="nucleotide sequence ID" value="NZ_PIPK01000001.1"/>
</dbReference>
<dbReference type="EMBL" id="QLMD01000001">
    <property type="protein sequence ID" value="RAK01497.1"/>
    <property type="molecule type" value="Genomic_DNA"/>
</dbReference>
<dbReference type="AlphaFoldDB" id="A0A327X3H9"/>
<dbReference type="Proteomes" id="UP000287865">
    <property type="component" value="Unassembled WGS sequence"/>
</dbReference>
<keyword evidence="8" id="KW-1185">Reference proteome</keyword>
<feature type="domain" description="Carboxyltransferase" evidence="4">
    <location>
        <begin position="8"/>
        <end position="211"/>
    </location>
</feature>
<evidence type="ECO:0000313" key="6">
    <source>
        <dbReference type="EMBL" id="RUO28334.1"/>
    </source>
</evidence>
<organism evidence="5 7">
    <name type="scientific">Aliidiomarina maris</name>
    <dbReference type="NCBI Taxonomy" id="531312"/>
    <lineage>
        <taxon>Bacteria</taxon>
        <taxon>Pseudomonadati</taxon>
        <taxon>Pseudomonadota</taxon>
        <taxon>Gammaproteobacteria</taxon>
        <taxon>Alteromonadales</taxon>
        <taxon>Idiomarinaceae</taxon>
        <taxon>Aliidiomarina</taxon>
    </lineage>
</organism>
<dbReference type="Proteomes" id="UP000249203">
    <property type="component" value="Unassembled WGS sequence"/>
</dbReference>
<reference evidence="5 7" key="2">
    <citation type="submission" date="2018-06" db="EMBL/GenBank/DDBJ databases">
        <title>Genomic Encyclopedia of Type Strains, Phase III (KMG-III): the genomes of soil and plant-associated and newly described type strains.</title>
        <authorList>
            <person name="Whitman W."/>
        </authorList>
    </citation>
    <scope>NUCLEOTIDE SEQUENCE [LARGE SCALE GENOMIC DNA]</scope>
    <source>
        <strain evidence="5 7">CGMCC 1.15366</strain>
    </source>
</reference>
<sequence length="234" mass="25862">MRVNRPPYSFEIAGVNALLIRFGDQLNPNLPVYLQALRQHLLTQYGHIVAQAVPAYTTLLVDYDPRQCRMYDLQQLLERAITEVDDIAPQPESQRSIDIPVVYGGQHGPDLAYVAEQTGLSEEDVIQAHSSAEYLVYALGFAPGFSYLGTLPAELQLPRRATPRQQVPAGSVAIAGQQTAVYPQASPGGWHILGYSPIRWFDPDSEPMTPLQVGDRVRFVAIAENDIAAWKAAH</sequence>
<keyword evidence="1" id="KW-0547">Nucleotide-binding</keyword>
<dbReference type="PANTHER" id="PTHR34698:SF2">
    <property type="entry name" value="5-OXOPROLINASE SUBUNIT B"/>
    <property type="match status" value="1"/>
</dbReference>
<dbReference type="SUPFAM" id="SSF50891">
    <property type="entry name" value="Cyclophilin-like"/>
    <property type="match status" value="1"/>
</dbReference>
<evidence type="ECO:0000313" key="8">
    <source>
        <dbReference type="Proteomes" id="UP000287865"/>
    </source>
</evidence>
<evidence type="ECO:0000313" key="5">
    <source>
        <dbReference type="EMBL" id="RAK01497.1"/>
    </source>
</evidence>
<dbReference type="OrthoDB" id="9778567at2"/>
<gene>
    <name evidence="5" type="ORF">B0I24_101120</name>
    <name evidence="6" type="ORF">CWE07_00575</name>
</gene>
<evidence type="ECO:0000256" key="2">
    <source>
        <dbReference type="ARBA" id="ARBA00022801"/>
    </source>
</evidence>
<dbReference type="Gene3D" id="2.40.100.10">
    <property type="entry name" value="Cyclophilin-like"/>
    <property type="match status" value="1"/>
</dbReference>
<accession>A0A327X3H9</accession>
<dbReference type="PANTHER" id="PTHR34698">
    <property type="entry name" value="5-OXOPROLINASE SUBUNIT B"/>
    <property type="match status" value="1"/>
</dbReference>
<evidence type="ECO:0000256" key="1">
    <source>
        <dbReference type="ARBA" id="ARBA00022741"/>
    </source>
</evidence>
<evidence type="ECO:0000256" key="3">
    <source>
        <dbReference type="ARBA" id="ARBA00022840"/>
    </source>
</evidence>
<keyword evidence="2 6" id="KW-0378">Hydrolase</keyword>
<dbReference type="NCBIfam" id="TIGR00370">
    <property type="entry name" value="5-oxoprolinase subunit PxpB"/>
    <property type="match status" value="1"/>
</dbReference>
<reference evidence="6 8" key="1">
    <citation type="journal article" date="2018" name="Front. Microbiol.">
        <title>Genome-Based Analysis Reveals the Taxonomy and Diversity of the Family Idiomarinaceae.</title>
        <authorList>
            <person name="Liu Y."/>
            <person name="Lai Q."/>
            <person name="Shao Z."/>
        </authorList>
    </citation>
    <scope>NUCLEOTIDE SEQUENCE [LARGE SCALE GENOMIC DNA]</scope>
    <source>
        <strain evidence="6 8">CF12-14</strain>
    </source>
</reference>
<dbReference type="InterPro" id="IPR029000">
    <property type="entry name" value="Cyclophilin-like_dom_sf"/>
</dbReference>
<evidence type="ECO:0000259" key="4">
    <source>
        <dbReference type="SMART" id="SM00796"/>
    </source>
</evidence>
<protein>
    <submittedName>
        <fullName evidence="6">Allophanate hydrolase</fullName>
    </submittedName>
    <submittedName>
        <fullName evidence="5">KipI family sensor histidine kinase inhibitor</fullName>
    </submittedName>
</protein>
<dbReference type="GO" id="GO:0005524">
    <property type="term" value="F:ATP binding"/>
    <property type="evidence" value="ECO:0007669"/>
    <property type="project" value="UniProtKB-KW"/>
</dbReference>
<evidence type="ECO:0000313" key="7">
    <source>
        <dbReference type="Proteomes" id="UP000249203"/>
    </source>
</evidence>
<dbReference type="Gene3D" id="3.30.1360.40">
    <property type="match status" value="1"/>
</dbReference>
<dbReference type="SMART" id="SM00796">
    <property type="entry name" value="AHS1"/>
    <property type="match status" value="1"/>
</dbReference>
<dbReference type="InterPro" id="IPR010016">
    <property type="entry name" value="PxpB"/>
</dbReference>
<keyword evidence="3" id="KW-0067">ATP-binding</keyword>
<dbReference type="InterPro" id="IPR003833">
    <property type="entry name" value="CT_C_D"/>
</dbReference>
<dbReference type="GO" id="GO:0016787">
    <property type="term" value="F:hydrolase activity"/>
    <property type="evidence" value="ECO:0007669"/>
    <property type="project" value="UniProtKB-KW"/>
</dbReference>
<dbReference type="SUPFAM" id="SSF160467">
    <property type="entry name" value="PH0987 N-terminal domain-like"/>
    <property type="match status" value="1"/>
</dbReference>
<dbReference type="EMBL" id="PIPK01000001">
    <property type="protein sequence ID" value="RUO28334.1"/>
    <property type="molecule type" value="Genomic_DNA"/>
</dbReference>
<proteinExistence type="predicted"/>
<dbReference type="Pfam" id="PF02682">
    <property type="entry name" value="CT_C_D"/>
    <property type="match status" value="1"/>
</dbReference>